<dbReference type="RefSeq" id="WP_093202964.1">
    <property type="nucleotide sequence ID" value="NZ_FNGS01000005.1"/>
</dbReference>
<dbReference type="STRING" id="563176.SAMN04488090_2672"/>
<keyword evidence="1" id="KW-0732">Signal</keyword>
<dbReference type="EMBL" id="FNGS01000005">
    <property type="protein sequence ID" value="SDM16601.1"/>
    <property type="molecule type" value="Genomic_DNA"/>
</dbReference>
<evidence type="ECO:0000313" key="2">
    <source>
        <dbReference type="EMBL" id="SDM16601.1"/>
    </source>
</evidence>
<name>A0A1G9R0D1_9BACT</name>
<gene>
    <name evidence="2" type="ORF">SAMN04488090_2672</name>
</gene>
<dbReference type="InterPro" id="IPR026444">
    <property type="entry name" value="Secre_tail"/>
</dbReference>
<dbReference type="InterPro" id="IPR013783">
    <property type="entry name" value="Ig-like_fold"/>
</dbReference>
<dbReference type="Gene3D" id="2.60.40.10">
    <property type="entry name" value="Immunoglobulins"/>
    <property type="match status" value="1"/>
</dbReference>
<sequence length="367" mass="39181">MKIIYSFILLLLFQISYAQTEADFCVISPNTLPGTTGFGGTGGGGYAMTSPINAYDADTSTFGYIHIAPTPPFFPPKPAYSISMGVIFGSTLPAGSFIRFRVGTSDLSPTFTYSITTDAETIIPTQPVSNLPGVAPAYIGDASPSDPLGFQLTQAATRVTFTLNVPANYFYNGSRMLRVYSIEATGICSPPLPVSLTGFQAVKRGSSAELAWATASEKNNLGFEILKSRDLASWEKIGYVSSSVTNSNSRQEYGFTDAALAAGTTYYRLKQVDVDGKYTLSPIRSLDTEGDLSALLRFTNPVGNSIAFESEPAGVADLAIVQTDGRVVIAGIPALKSIPVSQLGRGVYILRVRMQNGAVVARRFVKE</sequence>
<dbReference type="OrthoDB" id="921681at2"/>
<protein>
    <submittedName>
        <fullName evidence="2">Por secretion system C-terminal sorting domain-containing protein</fullName>
    </submittedName>
</protein>
<evidence type="ECO:0000256" key="1">
    <source>
        <dbReference type="SAM" id="SignalP"/>
    </source>
</evidence>
<feature type="chain" id="PRO_5011667234" evidence="1">
    <location>
        <begin position="19"/>
        <end position="367"/>
    </location>
</feature>
<keyword evidence="3" id="KW-1185">Reference proteome</keyword>
<reference evidence="2 3" key="1">
    <citation type="submission" date="2016-10" db="EMBL/GenBank/DDBJ databases">
        <authorList>
            <person name="de Groot N.N."/>
        </authorList>
    </citation>
    <scope>NUCLEOTIDE SEQUENCE [LARGE SCALE GENOMIC DNA]</scope>
    <source>
        <strain evidence="2 3">DSM 21668</strain>
    </source>
</reference>
<feature type="signal peptide" evidence="1">
    <location>
        <begin position="1"/>
        <end position="18"/>
    </location>
</feature>
<proteinExistence type="predicted"/>
<accession>A0A1G9R0D1</accession>
<dbReference type="NCBIfam" id="TIGR04183">
    <property type="entry name" value="Por_Secre_tail"/>
    <property type="match status" value="1"/>
</dbReference>
<dbReference type="AlphaFoldDB" id="A0A1G9R0D1"/>
<organism evidence="2 3">
    <name type="scientific">Siphonobacter aquaeclarae</name>
    <dbReference type="NCBI Taxonomy" id="563176"/>
    <lineage>
        <taxon>Bacteria</taxon>
        <taxon>Pseudomonadati</taxon>
        <taxon>Bacteroidota</taxon>
        <taxon>Cytophagia</taxon>
        <taxon>Cytophagales</taxon>
        <taxon>Cytophagaceae</taxon>
        <taxon>Siphonobacter</taxon>
    </lineage>
</organism>
<dbReference type="Proteomes" id="UP000198901">
    <property type="component" value="Unassembled WGS sequence"/>
</dbReference>
<evidence type="ECO:0000313" key="3">
    <source>
        <dbReference type="Proteomes" id="UP000198901"/>
    </source>
</evidence>